<evidence type="ECO:0000313" key="6">
    <source>
        <dbReference type="Proteomes" id="UP000218899"/>
    </source>
</evidence>
<dbReference type="Proteomes" id="UP000218899">
    <property type="component" value="Chromosome"/>
</dbReference>
<dbReference type="PANTHER" id="PTHR46797:SF23">
    <property type="entry name" value="HTH-TYPE TRANSCRIPTIONAL REGULATOR SUTR"/>
    <property type="match status" value="1"/>
</dbReference>
<keyword evidence="1" id="KW-0805">Transcription regulation</keyword>
<dbReference type="RefSeq" id="WP_096459299.1">
    <property type="nucleotide sequence ID" value="NZ_AP014936.1"/>
</dbReference>
<dbReference type="InterPro" id="IPR050807">
    <property type="entry name" value="TransReg_Diox_bact_type"/>
</dbReference>
<keyword evidence="3" id="KW-0804">Transcription</keyword>
<dbReference type="CDD" id="cd00093">
    <property type="entry name" value="HTH_XRE"/>
    <property type="match status" value="1"/>
</dbReference>
<reference evidence="5 6" key="1">
    <citation type="submission" date="2015-08" db="EMBL/GenBank/DDBJ databases">
        <title>Complete genome sequence of Sulfurifustis variabilis.</title>
        <authorList>
            <person name="Miura A."/>
            <person name="Kojima H."/>
            <person name="Fukui M."/>
        </authorList>
    </citation>
    <scope>NUCLEOTIDE SEQUENCE [LARGE SCALE GENOMIC DNA]</scope>
    <source>
        <strain evidence="6">skN76</strain>
    </source>
</reference>
<evidence type="ECO:0000256" key="3">
    <source>
        <dbReference type="ARBA" id="ARBA00023163"/>
    </source>
</evidence>
<dbReference type="Gene3D" id="1.10.260.40">
    <property type="entry name" value="lambda repressor-like DNA-binding domains"/>
    <property type="match status" value="1"/>
</dbReference>
<dbReference type="PANTHER" id="PTHR46797">
    <property type="entry name" value="HTH-TYPE TRANSCRIPTIONAL REGULATOR"/>
    <property type="match status" value="1"/>
</dbReference>
<dbReference type="Pfam" id="PF01381">
    <property type="entry name" value="HTH_3"/>
    <property type="match status" value="1"/>
</dbReference>
<dbReference type="EMBL" id="AP014936">
    <property type="protein sequence ID" value="BAU47463.1"/>
    <property type="molecule type" value="Genomic_DNA"/>
</dbReference>
<proteinExistence type="predicted"/>
<keyword evidence="6" id="KW-1185">Reference proteome</keyword>
<dbReference type="AlphaFoldDB" id="A0A1B4V1Z1"/>
<accession>A0A1B4V1Z1</accession>
<feature type="domain" description="HTH cro/C1-type" evidence="4">
    <location>
        <begin position="17"/>
        <end position="71"/>
    </location>
</feature>
<keyword evidence="2" id="KW-0238">DNA-binding</keyword>
<dbReference type="InterPro" id="IPR001387">
    <property type="entry name" value="Cro/C1-type_HTH"/>
</dbReference>
<organism evidence="5 6">
    <name type="scientific">Sulfurifustis variabilis</name>
    <dbReference type="NCBI Taxonomy" id="1675686"/>
    <lineage>
        <taxon>Bacteria</taxon>
        <taxon>Pseudomonadati</taxon>
        <taxon>Pseudomonadota</taxon>
        <taxon>Gammaproteobacteria</taxon>
        <taxon>Acidiferrobacterales</taxon>
        <taxon>Acidiferrobacteraceae</taxon>
        <taxon>Sulfurifustis</taxon>
    </lineage>
</organism>
<dbReference type="InterPro" id="IPR010982">
    <property type="entry name" value="Lambda_DNA-bd_dom_sf"/>
</dbReference>
<sequence>MSTPSETKILKQFGATLRAERLKAELSQEALAELADLDRTYVGGVERGERNISVLNIVRLAKALGIPPGNLLKNV</sequence>
<protein>
    <submittedName>
        <fullName evidence="5">XRE family transcriptional regulator</fullName>
    </submittedName>
</protein>
<dbReference type="GO" id="GO:0003700">
    <property type="term" value="F:DNA-binding transcription factor activity"/>
    <property type="evidence" value="ECO:0007669"/>
    <property type="project" value="TreeGrafter"/>
</dbReference>
<dbReference type="KEGG" id="sva:SVA_0884"/>
<evidence type="ECO:0000259" key="4">
    <source>
        <dbReference type="PROSITE" id="PS50943"/>
    </source>
</evidence>
<name>A0A1B4V1Z1_9GAMM</name>
<evidence type="ECO:0000313" key="5">
    <source>
        <dbReference type="EMBL" id="BAU47463.1"/>
    </source>
</evidence>
<dbReference type="GO" id="GO:0003677">
    <property type="term" value="F:DNA binding"/>
    <property type="evidence" value="ECO:0007669"/>
    <property type="project" value="UniProtKB-KW"/>
</dbReference>
<evidence type="ECO:0000256" key="1">
    <source>
        <dbReference type="ARBA" id="ARBA00023015"/>
    </source>
</evidence>
<dbReference type="OrthoDB" id="9800901at2"/>
<dbReference type="SUPFAM" id="SSF47413">
    <property type="entry name" value="lambda repressor-like DNA-binding domains"/>
    <property type="match status" value="1"/>
</dbReference>
<dbReference type="GO" id="GO:0005829">
    <property type="term" value="C:cytosol"/>
    <property type="evidence" value="ECO:0007669"/>
    <property type="project" value="TreeGrafter"/>
</dbReference>
<dbReference type="SMART" id="SM00530">
    <property type="entry name" value="HTH_XRE"/>
    <property type="match status" value="1"/>
</dbReference>
<dbReference type="PROSITE" id="PS50943">
    <property type="entry name" value="HTH_CROC1"/>
    <property type="match status" value="1"/>
</dbReference>
<gene>
    <name evidence="5" type="ORF">SVA_0884</name>
</gene>
<evidence type="ECO:0000256" key="2">
    <source>
        <dbReference type="ARBA" id="ARBA00023125"/>
    </source>
</evidence>